<accession>A0A5N6LAB2</accession>
<proteinExistence type="inferred from homology"/>
<name>A0A5N6LAB2_9ASTR</name>
<dbReference type="Proteomes" id="UP000326396">
    <property type="component" value="Unassembled WGS sequence"/>
</dbReference>
<dbReference type="EMBL" id="SZYD01002098">
    <property type="protein sequence ID" value="KAC9942905.1"/>
    <property type="molecule type" value="Genomic_DNA"/>
</dbReference>
<dbReference type="GO" id="GO:0035251">
    <property type="term" value="F:UDP-glucosyltransferase activity"/>
    <property type="evidence" value="ECO:0007669"/>
    <property type="project" value="TreeGrafter"/>
</dbReference>
<dbReference type="AlphaFoldDB" id="A0A5N6LAB2"/>
<dbReference type="PANTHER" id="PTHR48047:SF240">
    <property type="entry name" value="GLYCOSYLTRANSFERASE"/>
    <property type="match status" value="1"/>
</dbReference>
<reference evidence="2 3" key="1">
    <citation type="submission" date="2019-05" db="EMBL/GenBank/DDBJ databases">
        <title>Mikania micrantha, genome provides insights into the molecular mechanism of rapid growth.</title>
        <authorList>
            <person name="Liu B."/>
        </authorList>
    </citation>
    <scope>NUCLEOTIDE SEQUENCE [LARGE SCALE GENOMIC DNA]</scope>
    <source>
        <strain evidence="2">NLD-2019</strain>
        <tissue evidence="2">Leaf</tissue>
    </source>
</reference>
<protein>
    <submittedName>
        <fullName evidence="2">Uncharacterized protein</fullName>
    </submittedName>
</protein>
<comment type="similarity">
    <text evidence="1">Belongs to the UDP-glycosyltransferase family.</text>
</comment>
<dbReference type="Gene3D" id="3.40.50.2000">
    <property type="entry name" value="Glycogen Phosphorylase B"/>
    <property type="match status" value="3"/>
</dbReference>
<evidence type="ECO:0000256" key="1">
    <source>
        <dbReference type="ARBA" id="ARBA00009995"/>
    </source>
</evidence>
<dbReference type="SUPFAM" id="SSF53756">
    <property type="entry name" value="UDP-Glycosyltransferase/glycogen phosphorylase"/>
    <property type="match status" value="2"/>
</dbReference>
<comment type="caution">
    <text evidence="2">The sequence shown here is derived from an EMBL/GenBank/DDBJ whole genome shotgun (WGS) entry which is preliminary data.</text>
</comment>
<dbReference type="OrthoDB" id="1721575at2759"/>
<keyword evidence="3" id="KW-1185">Reference proteome</keyword>
<dbReference type="PANTHER" id="PTHR48047">
    <property type="entry name" value="GLYCOSYLTRANSFERASE"/>
    <property type="match status" value="1"/>
</dbReference>
<sequence length="216" mass="24021">MVANKLHFLLIPYIGPGPMIPMIDMAKLLAKQSNIMVTIATPSPTHHPLRSTLTGPSPPDFPSGFLSYPFRQQRLACLKAQKLEERYEMINPRPNCIISDKYMSWTGVPMITWPQFAEQFINEKLIVQILGVGVGVGANYVVHVVEEDRFGVKVESESVKKAIERVMGSTIEGDERRKRAKELGIISNNAIKVGGSSHLNLTLLIQDIMHLANTST</sequence>
<organism evidence="2 3">
    <name type="scientific">Mikania micrantha</name>
    <name type="common">bitter vine</name>
    <dbReference type="NCBI Taxonomy" id="192012"/>
    <lineage>
        <taxon>Eukaryota</taxon>
        <taxon>Viridiplantae</taxon>
        <taxon>Streptophyta</taxon>
        <taxon>Embryophyta</taxon>
        <taxon>Tracheophyta</taxon>
        <taxon>Spermatophyta</taxon>
        <taxon>Magnoliopsida</taxon>
        <taxon>eudicotyledons</taxon>
        <taxon>Gunneridae</taxon>
        <taxon>Pentapetalae</taxon>
        <taxon>asterids</taxon>
        <taxon>campanulids</taxon>
        <taxon>Asterales</taxon>
        <taxon>Asteraceae</taxon>
        <taxon>Asteroideae</taxon>
        <taxon>Heliantheae alliance</taxon>
        <taxon>Eupatorieae</taxon>
        <taxon>Mikania</taxon>
    </lineage>
</organism>
<evidence type="ECO:0000313" key="3">
    <source>
        <dbReference type="Proteomes" id="UP000326396"/>
    </source>
</evidence>
<evidence type="ECO:0000313" key="2">
    <source>
        <dbReference type="EMBL" id="KAC9942905.1"/>
    </source>
</evidence>
<gene>
    <name evidence="2" type="ORF">E3N88_45051</name>
</gene>